<protein>
    <submittedName>
        <fullName evidence="2">Uncharacterized protein</fullName>
    </submittedName>
</protein>
<dbReference type="EMBL" id="CBFW010000452">
    <property type="protein sequence ID" value="CDC77913.1"/>
    <property type="molecule type" value="Genomic_DNA"/>
</dbReference>
<dbReference type="InterPro" id="IPR032719">
    <property type="entry name" value="WbsX"/>
</dbReference>
<dbReference type="PANTHER" id="PTHR41244">
    <property type="entry name" value="RHAMNAN SYNTHESIS F"/>
    <property type="match status" value="1"/>
</dbReference>
<dbReference type="Pfam" id="PF14307">
    <property type="entry name" value="Glyco_tran_WbsX"/>
    <property type="match status" value="1"/>
</dbReference>
<gene>
    <name evidence="2" type="ORF">BN580_00533</name>
</gene>
<evidence type="ECO:0000313" key="3">
    <source>
        <dbReference type="Proteomes" id="UP000017938"/>
    </source>
</evidence>
<evidence type="ECO:0000256" key="1">
    <source>
        <dbReference type="SAM" id="SignalP"/>
    </source>
</evidence>
<keyword evidence="1" id="KW-0732">Signal</keyword>
<accession>R6TWT0</accession>
<feature type="chain" id="PRO_5039514524" evidence="1">
    <location>
        <begin position="25"/>
        <end position="399"/>
    </location>
</feature>
<evidence type="ECO:0000313" key="2">
    <source>
        <dbReference type="EMBL" id="CDC77913.1"/>
    </source>
</evidence>
<dbReference type="STRING" id="1263015.BN580_00533"/>
<dbReference type="AlphaFoldDB" id="R6TWT0"/>
<name>R6TWT0_9BACT</name>
<organism evidence="2 3">
    <name type="scientific">Candidatus Colimorpha enterica</name>
    <dbReference type="NCBI Taxonomy" id="3083063"/>
    <lineage>
        <taxon>Bacteria</taxon>
        <taxon>Pseudomonadati</taxon>
        <taxon>Bacteroidota</taxon>
        <taxon>Bacteroidia</taxon>
        <taxon>Bacteroidales</taxon>
        <taxon>Candidatus Colimorpha</taxon>
    </lineage>
</organism>
<reference evidence="2" key="1">
    <citation type="submission" date="2012-11" db="EMBL/GenBank/DDBJ databases">
        <title>Dependencies among metagenomic species, viruses, plasmids and units of genetic variation.</title>
        <authorList>
            <person name="Nielsen H.B."/>
            <person name="Almeida M."/>
            <person name="Juncker A.S."/>
            <person name="Rasmussen S."/>
            <person name="Li J."/>
            <person name="Sunagawa S."/>
            <person name="Plichta D."/>
            <person name="Gautier L."/>
            <person name="Le Chatelier E."/>
            <person name="Peletier E."/>
            <person name="Bonde I."/>
            <person name="Nielsen T."/>
            <person name="Manichanh C."/>
            <person name="Arumugam M."/>
            <person name="Batto J."/>
            <person name="Santos M.B.Q.D."/>
            <person name="Blom N."/>
            <person name="Borruel N."/>
            <person name="Burgdorf K.S."/>
            <person name="Boumezbeur F."/>
            <person name="Casellas F."/>
            <person name="Dore J."/>
            <person name="Guarner F."/>
            <person name="Hansen T."/>
            <person name="Hildebrand F."/>
            <person name="Kaas R.S."/>
            <person name="Kennedy S."/>
            <person name="Kristiansen K."/>
            <person name="Kultima J.R."/>
            <person name="Leonard P."/>
            <person name="Levenez F."/>
            <person name="Lund O."/>
            <person name="Moumen B."/>
            <person name="Le Paslier D."/>
            <person name="Pons N."/>
            <person name="Pedersen O."/>
            <person name="Prifti E."/>
            <person name="Qin J."/>
            <person name="Raes J."/>
            <person name="Tap J."/>
            <person name="Tims S."/>
            <person name="Ussery D.W."/>
            <person name="Yamada T."/>
            <person name="MetaHit consortium"/>
            <person name="Renault P."/>
            <person name="Sicheritz-Ponten T."/>
            <person name="Bork P."/>
            <person name="Wang J."/>
            <person name="Brunak S."/>
            <person name="Ehrlich S.D."/>
        </authorList>
    </citation>
    <scope>NUCLEOTIDE SEQUENCE [LARGE SCALE GENOMIC DNA]</scope>
</reference>
<dbReference type="PANTHER" id="PTHR41244:SF1">
    <property type="entry name" value="GLYCOSYLTRANSFERASE"/>
    <property type="match status" value="1"/>
</dbReference>
<dbReference type="Gene3D" id="3.20.20.80">
    <property type="entry name" value="Glycosidases"/>
    <property type="match status" value="1"/>
</dbReference>
<proteinExistence type="predicted"/>
<feature type="signal peptide" evidence="1">
    <location>
        <begin position="1"/>
        <end position="24"/>
    </location>
</feature>
<sequence>MKKLFQVMCLLLAAAMLFSCGKTGGGEGSGTVPASGGESTAAPGGDEEKMKLGAYVWYGFSYDGAHYTDRLKSEFSGREPEWGWVEDSLSNMAYQIKLAKKYGLSFFAFDWYYGNPQLNKAVLNFSRAEGQENMEFCLLVANHDGARITYDNWDDACDNFVRWMTKKNALKVDGKPVIIFYDITNMVTDLGGVEKVKECLDRLRTRLSDYGGAYILGCECPYGTPGTGAIDFNYESFSDDELKTRLERDRACGFDALTGYNYRRYSPINGSYELTYKTMTEQHEKSWDAIARNSDIPYAPCILSGWDCRPWETKWEGNQTGYRSCYAPDRSAEVFTDHILNAGKWLKNNPGQSAGNLALVYAWDEVCEGGFMIPTKGEGYKMLEGLKAAVDAMKNGGAE</sequence>
<dbReference type="Proteomes" id="UP000017938">
    <property type="component" value="Unassembled WGS sequence"/>
</dbReference>
<dbReference type="PROSITE" id="PS51257">
    <property type="entry name" value="PROKAR_LIPOPROTEIN"/>
    <property type="match status" value="1"/>
</dbReference>
<comment type="caution">
    <text evidence="2">The sequence shown here is derived from an EMBL/GenBank/DDBJ whole genome shotgun (WGS) entry which is preliminary data.</text>
</comment>